<proteinExistence type="predicted"/>
<dbReference type="AlphaFoldDB" id="A0ABD5S617"/>
<accession>A0ABD5S617</accession>
<name>A0ABD5S617_9EURY</name>
<dbReference type="Proteomes" id="UP001596328">
    <property type="component" value="Unassembled WGS sequence"/>
</dbReference>
<reference evidence="1 2" key="1">
    <citation type="journal article" date="2019" name="Int. J. Syst. Evol. Microbiol.">
        <title>The Global Catalogue of Microorganisms (GCM) 10K type strain sequencing project: providing services to taxonomists for standard genome sequencing and annotation.</title>
        <authorList>
            <consortium name="The Broad Institute Genomics Platform"/>
            <consortium name="The Broad Institute Genome Sequencing Center for Infectious Disease"/>
            <person name="Wu L."/>
            <person name="Ma J."/>
        </authorList>
    </citation>
    <scope>NUCLEOTIDE SEQUENCE [LARGE SCALE GENOMIC DNA]</scope>
    <source>
        <strain evidence="1 2">NBRC 111368</strain>
    </source>
</reference>
<dbReference type="EMBL" id="JBHSWU010001552">
    <property type="protein sequence ID" value="MFC6726964.1"/>
    <property type="molecule type" value="Genomic_DNA"/>
</dbReference>
<keyword evidence="2" id="KW-1185">Reference proteome</keyword>
<organism evidence="1 2">
    <name type="scientific">Halobium palmae</name>
    <dbReference type="NCBI Taxonomy" id="1776492"/>
    <lineage>
        <taxon>Archaea</taxon>
        <taxon>Methanobacteriati</taxon>
        <taxon>Methanobacteriota</taxon>
        <taxon>Stenosarchaea group</taxon>
        <taxon>Halobacteria</taxon>
        <taxon>Halobacteriales</taxon>
        <taxon>Haloferacaceae</taxon>
        <taxon>Halobium</taxon>
    </lineage>
</organism>
<comment type="caution">
    <text evidence="1">The sequence shown here is derived from an EMBL/GenBank/DDBJ whole genome shotgun (WGS) entry which is preliminary data.</text>
</comment>
<feature type="non-terminal residue" evidence="1">
    <location>
        <position position="174"/>
    </location>
</feature>
<feature type="non-terminal residue" evidence="1">
    <location>
        <position position="1"/>
    </location>
</feature>
<evidence type="ECO:0000313" key="1">
    <source>
        <dbReference type="EMBL" id="MFC6726964.1"/>
    </source>
</evidence>
<gene>
    <name evidence="1" type="ORF">ACFQE1_21805</name>
</gene>
<protein>
    <submittedName>
        <fullName evidence="1">Phosphodiesterase</fullName>
    </submittedName>
</protein>
<sequence>LVRAASERVDFANSKAYMRDRIECGIRINLAGREPNGVVSEDEYEPLREALVEELRDLTAPDGTPVFSEVGPREEYFEGPYLDDAVDVLTVPRDFDVMLSAQLHDEPFAATPMEPWNHKLDGIVALSGAGVDASASLADAHLYDVASTVLSTLGVAYPETMAGRPLAPVDDAGS</sequence>
<evidence type="ECO:0000313" key="2">
    <source>
        <dbReference type="Proteomes" id="UP001596328"/>
    </source>
</evidence>